<evidence type="ECO:0000256" key="4">
    <source>
        <dbReference type="ARBA" id="ARBA00022840"/>
    </source>
</evidence>
<keyword evidence="2" id="KW-0813">Transport</keyword>
<dbReference type="PANTHER" id="PTHR43335">
    <property type="entry name" value="ABC TRANSPORTER, ATP-BINDING PROTEIN"/>
    <property type="match status" value="1"/>
</dbReference>
<accession>A0A366HD51</accession>
<name>A0A366HD51_9BACT</name>
<organism evidence="6 7">
    <name type="scientific">Roseimicrobium gellanilyticum</name>
    <dbReference type="NCBI Taxonomy" id="748857"/>
    <lineage>
        <taxon>Bacteria</taxon>
        <taxon>Pseudomonadati</taxon>
        <taxon>Verrucomicrobiota</taxon>
        <taxon>Verrucomicrobiia</taxon>
        <taxon>Verrucomicrobiales</taxon>
        <taxon>Verrucomicrobiaceae</taxon>
        <taxon>Roseimicrobium</taxon>
    </lineage>
</organism>
<dbReference type="OrthoDB" id="9804819at2"/>
<dbReference type="Gene3D" id="3.40.50.300">
    <property type="entry name" value="P-loop containing nucleotide triphosphate hydrolases"/>
    <property type="match status" value="1"/>
</dbReference>
<evidence type="ECO:0000313" key="7">
    <source>
        <dbReference type="Proteomes" id="UP000253426"/>
    </source>
</evidence>
<keyword evidence="7" id="KW-1185">Reference proteome</keyword>
<evidence type="ECO:0000256" key="3">
    <source>
        <dbReference type="ARBA" id="ARBA00022741"/>
    </source>
</evidence>
<keyword evidence="3" id="KW-0547">Nucleotide-binding</keyword>
<feature type="domain" description="ABC transporter" evidence="5">
    <location>
        <begin position="2"/>
        <end position="231"/>
    </location>
</feature>
<dbReference type="SUPFAM" id="SSF52540">
    <property type="entry name" value="P-loop containing nucleoside triphosphate hydrolases"/>
    <property type="match status" value="1"/>
</dbReference>
<keyword evidence="4 6" id="KW-0067">ATP-binding</keyword>
<evidence type="ECO:0000313" key="6">
    <source>
        <dbReference type="EMBL" id="RBP39769.1"/>
    </source>
</evidence>
<dbReference type="Pfam" id="PF00005">
    <property type="entry name" value="ABC_tran"/>
    <property type="match status" value="1"/>
</dbReference>
<reference evidence="6 7" key="1">
    <citation type="submission" date="2018-06" db="EMBL/GenBank/DDBJ databases">
        <title>Genomic Encyclopedia of Type Strains, Phase IV (KMG-IV): sequencing the most valuable type-strain genomes for metagenomic binning, comparative biology and taxonomic classification.</title>
        <authorList>
            <person name="Goeker M."/>
        </authorList>
    </citation>
    <scope>NUCLEOTIDE SEQUENCE [LARGE SCALE GENOMIC DNA]</scope>
    <source>
        <strain evidence="6 7">DSM 25532</strain>
    </source>
</reference>
<dbReference type="RefSeq" id="WP_113960656.1">
    <property type="nucleotide sequence ID" value="NZ_QNRR01000009.1"/>
</dbReference>
<dbReference type="PROSITE" id="PS00211">
    <property type="entry name" value="ABC_TRANSPORTER_1"/>
    <property type="match status" value="1"/>
</dbReference>
<dbReference type="EMBL" id="QNRR01000009">
    <property type="protein sequence ID" value="RBP39769.1"/>
    <property type="molecule type" value="Genomic_DNA"/>
</dbReference>
<comment type="similarity">
    <text evidence="1">Belongs to the ABC transporter superfamily.</text>
</comment>
<sequence>MISANSLTKYFTRSRAALSDVSFSVNEGEICGLLGHNGAGKSTVLGIMLGMVRPDAGEVIIAGHSVQKERAQALRQIGAIFETPCFYEYMTGWRNLKTLCAFSGWWDEAQVKRTLDMVRLTDRIHSKVRTYSHGMRQRLALAQALLPMPKVLLLDEPTNGLDPEGIHEFRETVLRLRKEHGLTILLNSHLLAEVEMMCDRCIILREGQKVHEDVVKPTGETRVEFELKTQDVEAAQHVARDMGLALPPDGLIALNDGLTGPEVLSRFVKAGVRIDSWRPHRRTLEDIYLELSSRTPQGNVKS</sequence>
<comment type="caution">
    <text evidence="6">The sequence shown here is derived from an EMBL/GenBank/DDBJ whole genome shotgun (WGS) entry which is preliminary data.</text>
</comment>
<dbReference type="InterPro" id="IPR017871">
    <property type="entry name" value="ABC_transporter-like_CS"/>
</dbReference>
<dbReference type="InterPro" id="IPR003439">
    <property type="entry name" value="ABC_transporter-like_ATP-bd"/>
</dbReference>
<dbReference type="InterPro" id="IPR003593">
    <property type="entry name" value="AAA+_ATPase"/>
</dbReference>
<proteinExistence type="inferred from homology"/>
<dbReference type="SMART" id="SM00382">
    <property type="entry name" value="AAA"/>
    <property type="match status" value="1"/>
</dbReference>
<dbReference type="InterPro" id="IPR027417">
    <property type="entry name" value="P-loop_NTPase"/>
</dbReference>
<evidence type="ECO:0000256" key="2">
    <source>
        <dbReference type="ARBA" id="ARBA00022448"/>
    </source>
</evidence>
<dbReference type="PANTHER" id="PTHR43335:SF4">
    <property type="entry name" value="ABC TRANSPORTER, ATP-BINDING PROTEIN"/>
    <property type="match status" value="1"/>
</dbReference>
<dbReference type="GO" id="GO:0005524">
    <property type="term" value="F:ATP binding"/>
    <property type="evidence" value="ECO:0007669"/>
    <property type="project" value="UniProtKB-KW"/>
</dbReference>
<dbReference type="GO" id="GO:0016887">
    <property type="term" value="F:ATP hydrolysis activity"/>
    <property type="evidence" value="ECO:0007669"/>
    <property type="project" value="InterPro"/>
</dbReference>
<dbReference type="AlphaFoldDB" id="A0A366HD51"/>
<protein>
    <submittedName>
        <fullName evidence="6">ABC-2 type transport system ATP-binding protein</fullName>
    </submittedName>
</protein>
<dbReference type="PROSITE" id="PS50893">
    <property type="entry name" value="ABC_TRANSPORTER_2"/>
    <property type="match status" value="1"/>
</dbReference>
<evidence type="ECO:0000259" key="5">
    <source>
        <dbReference type="PROSITE" id="PS50893"/>
    </source>
</evidence>
<gene>
    <name evidence="6" type="ORF">DES53_109197</name>
</gene>
<dbReference type="Proteomes" id="UP000253426">
    <property type="component" value="Unassembled WGS sequence"/>
</dbReference>
<evidence type="ECO:0000256" key="1">
    <source>
        <dbReference type="ARBA" id="ARBA00005417"/>
    </source>
</evidence>